<keyword evidence="1" id="KW-0472">Membrane</keyword>
<reference evidence="2 3" key="1">
    <citation type="submission" date="2019-02" db="EMBL/GenBank/DDBJ databases">
        <title>Sequencing the genomes of 1000 actinobacteria strains.</title>
        <authorList>
            <person name="Klenk H.-P."/>
        </authorList>
    </citation>
    <scope>NUCLEOTIDE SEQUENCE [LARGE SCALE GENOMIC DNA]</scope>
    <source>
        <strain evidence="2 3">DSM 45779</strain>
    </source>
</reference>
<protein>
    <submittedName>
        <fullName evidence="2">RsiW-degrading membrane proteinase PrsW (M82 family)</fullName>
    </submittedName>
</protein>
<feature type="transmembrane region" description="Helical" evidence="1">
    <location>
        <begin position="55"/>
        <end position="78"/>
    </location>
</feature>
<dbReference type="AlphaFoldDB" id="A0A4Q7V5X3"/>
<feature type="transmembrane region" description="Helical" evidence="1">
    <location>
        <begin position="85"/>
        <end position="106"/>
    </location>
</feature>
<evidence type="ECO:0000313" key="2">
    <source>
        <dbReference type="EMBL" id="RZT89138.1"/>
    </source>
</evidence>
<proteinExistence type="predicted"/>
<organism evidence="2 3">
    <name type="scientific">Pseudonocardia sediminis</name>
    <dbReference type="NCBI Taxonomy" id="1397368"/>
    <lineage>
        <taxon>Bacteria</taxon>
        <taxon>Bacillati</taxon>
        <taxon>Actinomycetota</taxon>
        <taxon>Actinomycetes</taxon>
        <taxon>Pseudonocardiales</taxon>
        <taxon>Pseudonocardiaceae</taxon>
        <taxon>Pseudonocardia</taxon>
    </lineage>
</organism>
<feature type="transmembrane region" description="Helical" evidence="1">
    <location>
        <begin position="25"/>
        <end position="43"/>
    </location>
</feature>
<dbReference type="PANTHER" id="PTHR36844:SF1">
    <property type="entry name" value="PROTEASE PRSW"/>
    <property type="match status" value="1"/>
</dbReference>
<evidence type="ECO:0000256" key="1">
    <source>
        <dbReference type="SAM" id="Phobius"/>
    </source>
</evidence>
<accession>A0A4Q7V5X3</accession>
<feature type="transmembrane region" description="Helical" evidence="1">
    <location>
        <begin position="250"/>
        <end position="268"/>
    </location>
</feature>
<name>A0A4Q7V5X3_PSEST</name>
<evidence type="ECO:0000313" key="3">
    <source>
        <dbReference type="Proteomes" id="UP000291591"/>
    </source>
</evidence>
<dbReference type="EMBL" id="SHKL01000001">
    <property type="protein sequence ID" value="RZT89138.1"/>
    <property type="molecule type" value="Genomic_DNA"/>
</dbReference>
<sequence length="324" mass="34729">MHPTGPRLPAPSVLFPWRAWVAHPLLRSWTTWLFVALVAVPPLGLSLTSSRSTDLLTAAAAFAFYFAAAWFLVLWVVVRPQRVHGALLAQVVALALVVEFPLATWLETVLNADPDNLLLGIVTVGVPEEVAKLVPVAILAFARRRLFSTLSPRDFLFLGAVSGLVFGAVEAVHYAVNVMDVSTTPEALVLVWRLVTGPIAHACWAGVAAYFLGLATRYRDAGPWLALTGTGVGVTAVLHGLNNWVAGDVFPVWVLITVVSTLLFLAYARVGIAVGAPGPDRSPALHGAPRPMRPHVELDLPTMRIPRSRSLSQDISLATGARAS</sequence>
<dbReference type="RefSeq" id="WP_207223711.1">
    <property type="nucleotide sequence ID" value="NZ_SHKL01000001.1"/>
</dbReference>
<dbReference type="Pfam" id="PF13367">
    <property type="entry name" value="PrsW-protease"/>
    <property type="match status" value="1"/>
</dbReference>
<dbReference type="Proteomes" id="UP000291591">
    <property type="component" value="Unassembled WGS sequence"/>
</dbReference>
<dbReference type="PANTHER" id="PTHR36844">
    <property type="entry name" value="PROTEASE PRSW"/>
    <property type="match status" value="1"/>
</dbReference>
<keyword evidence="1" id="KW-1133">Transmembrane helix</keyword>
<feature type="transmembrane region" description="Helical" evidence="1">
    <location>
        <begin position="188"/>
        <end position="212"/>
    </location>
</feature>
<dbReference type="GO" id="GO:0008233">
    <property type="term" value="F:peptidase activity"/>
    <property type="evidence" value="ECO:0007669"/>
    <property type="project" value="InterPro"/>
</dbReference>
<comment type="caution">
    <text evidence="2">The sequence shown here is derived from an EMBL/GenBank/DDBJ whole genome shotgun (WGS) entry which is preliminary data.</text>
</comment>
<keyword evidence="3" id="KW-1185">Reference proteome</keyword>
<keyword evidence="1" id="KW-0812">Transmembrane</keyword>
<feature type="transmembrane region" description="Helical" evidence="1">
    <location>
        <begin position="118"/>
        <end position="142"/>
    </location>
</feature>
<feature type="transmembrane region" description="Helical" evidence="1">
    <location>
        <begin position="224"/>
        <end position="244"/>
    </location>
</feature>
<feature type="transmembrane region" description="Helical" evidence="1">
    <location>
        <begin position="154"/>
        <end position="176"/>
    </location>
</feature>
<gene>
    <name evidence="2" type="ORF">EV383_6097</name>
</gene>
<dbReference type="InterPro" id="IPR026898">
    <property type="entry name" value="PrsW"/>
</dbReference>